<dbReference type="InterPro" id="IPR029063">
    <property type="entry name" value="SAM-dependent_MTases_sf"/>
</dbReference>
<dbReference type="AlphaFoldDB" id="A0A8J4PUX0"/>
<dbReference type="Gene3D" id="3.40.50.150">
    <property type="entry name" value="Vaccinia Virus protein VP39"/>
    <property type="match status" value="1"/>
</dbReference>
<dbReference type="Pfam" id="PF02353">
    <property type="entry name" value="CMAS"/>
    <property type="match status" value="1"/>
</dbReference>
<proteinExistence type="inferred from homology"/>
<gene>
    <name evidence="7" type="ORF">CYY_005533</name>
</gene>
<dbReference type="InterPro" id="IPR050723">
    <property type="entry name" value="CFA/CMAS"/>
</dbReference>
<dbReference type="InterPro" id="IPR003333">
    <property type="entry name" value="CMAS"/>
</dbReference>
<dbReference type="CDD" id="cd02440">
    <property type="entry name" value="AdoMet_MTases"/>
    <property type="match status" value="1"/>
</dbReference>
<evidence type="ECO:0000256" key="6">
    <source>
        <dbReference type="SAM" id="MobiDB-lite"/>
    </source>
</evidence>
<dbReference type="NCBIfam" id="NF008686">
    <property type="entry name" value="PRK11705.1"/>
    <property type="match status" value="1"/>
</dbReference>
<accession>A0A8J4PUX0</accession>
<keyword evidence="8" id="KW-1185">Reference proteome</keyword>
<dbReference type="PANTHER" id="PTHR43667">
    <property type="entry name" value="CYCLOPROPANE-FATTY-ACYL-PHOSPHOLIPID SYNTHASE"/>
    <property type="match status" value="1"/>
</dbReference>
<dbReference type="PIRSF" id="PIRSF003085">
    <property type="entry name" value="CMAS"/>
    <property type="match status" value="1"/>
</dbReference>
<evidence type="ECO:0000256" key="4">
    <source>
        <dbReference type="ARBA" id="ARBA00022691"/>
    </source>
</evidence>
<evidence type="ECO:0000313" key="8">
    <source>
        <dbReference type="Proteomes" id="UP000695562"/>
    </source>
</evidence>
<evidence type="ECO:0000313" key="7">
    <source>
        <dbReference type="EMBL" id="KAF2073144.1"/>
    </source>
</evidence>
<dbReference type="GO" id="GO:0008610">
    <property type="term" value="P:lipid biosynthetic process"/>
    <property type="evidence" value="ECO:0007669"/>
    <property type="project" value="InterPro"/>
</dbReference>
<keyword evidence="2" id="KW-0489">Methyltransferase</keyword>
<sequence>MMENHEPISSTEIHEEMASSSSTTATTTSTTDNRLAQSTPSTSLSHSKAHWKRMLDNLLKKAEIVLNGPNEWDPQIYNDAFYKRVMVEGSLGLGESYMDGWWDCKRLDIMFTKIFREGIELPKNLNDIFRIAVYSVFNLQTKIGALKVAKEHYDLGNDLFEGMLDPNMQYSCGYWKDAKNLNEAQEAKLKLICDKLCMKPGMTLLDIGCGWGGLACYAAKNYGVSVTGITISKEQQIYAQERCKDLPVEIKLVDYRDPLNKKFDRVVSVGMLEHVGSRNYKIYFETARKNITDDGIFLVHTIGNRKPVTHTDAWIAKYIFPHGCLPSISGLASVFEDHFIVEDLHNIGQDYDPTLMAWYENFIAIYPSLDHNIYNERFKRMWTFYLKACAGCFRSRDLQLWQFVLTPKGYEGGLRVPR</sequence>
<keyword evidence="5" id="KW-0443">Lipid metabolism</keyword>
<dbReference type="GO" id="GO:0008168">
    <property type="term" value="F:methyltransferase activity"/>
    <property type="evidence" value="ECO:0007669"/>
    <property type="project" value="UniProtKB-KW"/>
</dbReference>
<dbReference type="Proteomes" id="UP000695562">
    <property type="component" value="Unassembled WGS sequence"/>
</dbReference>
<evidence type="ECO:0000256" key="1">
    <source>
        <dbReference type="ARBA" id="ARBA00010815"/>
    </source>
</evidence>
<evidence type="ECO:0000256" key="2">
    <source>
        <dbReference type="ARBA" id="ARBA00022603"/>
    </source>
</evidence>
<comment type="caution">
    <text evidence="7">The sequence shown here is derived from an EMBL/GenBank/DDBJ whole genome shotgun (WGS) entry which is preliminary data.</text>
</comment>
<feature type="compositionally biased region" description="Polar residues" evidence="6">
    <location>
        <begin position="32"/>
        <end position="46"/>
    </location>
</feature>
<comment type="similarity">
    <text evidence="1">Belongs to the CFA/CMAS family.</text>
</comment>
<feature type="region of interest" description="Disordered" evidence="6">
    <location>
        <begin position="1"/>
        <end position="47"/>
    </location>
</feature>
<dbReference type="PANTHER" id="PTHR43667:SF1">
    <property type="entry name" value="CYCLOPROPANE-FATTY-ACYL-PHOSPHOLIPID SYNTHASE"/>
    <property type="match status" value="1"/>
</dbReference>
<evidence type="ECO:0008006" key="9">
    <source>
        <dbReference type="Google" id="ProtNLM"/>
    </source>
</evidence>
<evidence type="ECO:0000256" key="5">
    <source>
        <dbReference type="ARBA" id="ARBA00023098"/>
    </source>
</evidence>
<reference evidence="7" key="1">
    <citation type="submission" date="2020-01" db="EMBL/GenBank/DDBJ databases">
        <title>Development of genomics and gene disruption for Polysphondylium violaceum indicates a role for the polyketide synthase stlB in stalk morphogenesis.</title>
        <authorList>
            <person name="Narita B."/>
            <person name="Kawabe Y."/>
            <person name="Kin K."/>
            <person name="Saito T."/>
            <person name="Gibbs R."/>
            <person name="Kuspa A."/>
            <person name="Muzny D."/>
            <person name="Queller D."/>
            <person name="Richards S."/>
            <person name="Strassman J."/>
            <person name="Sucgang R."/>
            <person name="Worley K."/>
            <person name="Schaap P."/>
        </authorList>
    </citation>
    <scope>NUCLEOTIDE SEQUENCE</scope>
    <source>
        <strain evidence="7">QSvi11</strain>
    </source>
</reference>
<keyword evidence="4" id="KW-0949">S-adenosyl-L-methionine</keyword>
<feature type="compositionally biased region" description="Basic and acidic residues" evidence="6">
    <location>
        <begin position="1"/>
        <end position="17"/>
    </location>
</feature>
<dbReference type="GO" id="GO:0032259">
    <property type="term" value="P:methylation"/>
    <property type="evidence" value="ECO:0007669"/>
    <property type="project" value="UniProtKB-KW"/>
</dbReference>
<evidence type="ECO:0000256" key="3">
    <source>
        <dbReference type="ARBA" id="ARBA00022679"/>
    </source>
</evidence>
<dbReference type="EMBL" id="AJWJ01000223">
    <property type="protein sequence ID" value="KAF2073144.1"/>
    <property type="molecule type" value="Genomic_DNA"/>
</dbReference>
<dbReference type="OrthoDB" id="10259637at2759"/>
<name>A0A8J4PUX0_9MYCE</name>
<keyword evidence="3" id="KW-0808">Transferase</keyword>
<protein>
    <recommendedName>
        <fullName evidence="9">Cyclopropane fatty acyl phospholipid synthase</fullName>
    </recommendedName>
</protein>
<feature type="compositionally biased region" description="Low complexity" evidence="6">
    <location>
        <begin position="18"/>
        <end position="31"/>
    </location>
</feature>
<dbReference type="SUPFAM" id="SSF53335">
    <property type="entry name" value="S-adenosyl-L-methionine-dependent methyltransferases"/>
    <property type="match status" value="1"/>
</dbReference>
<organism evidence="7 8">
    <name type="scientific">Polysphondylium violaceum</name>
    <dbReference type="NCBI Taxonomy" id="133409"/>
    <lineage>
        <taxon>Eukaryota</taxon>
        <taxon>Amoebozoa</taxon>
        <taxon>Evosea</taxon>
        <taxon>Eumycetozoa</taxon>
        <taxon>Dictyostelia</taxon>
        <taxon>Dictyosteliales</taxon>
        <taxon>Dictyosteliaceae</taxon>
        <taxon>Polysphondylium</taxon>
    </lineage>
</organism>